<feature type="region of interest" description="Disordered" evidence="1">
    <location>
        <begin position="72"/>
        <end position="118"/>
    </location>
</feature>
<feature type="compositionally biased region" description="Basic and acidic residues" evidence="1">
    <location>
        <begin position="8"/>
        <end position="34"/>
    </location>
</feature>
<dbReference type="VEuPathDB" id="FungiDB:CPSG_05385"/>
<dbReference type="EMBL" id="GL636493">
    <property type="protein sequence ID" value="EFW17748.1"/>
    <property type="molecule type" value="Genomic_DNA"/>
</dbReference>
<organism evidence="3">
    <name type="scientific">Coccidioides posadasii (strain RMSCC 757 / Silveira)</name>
    <name type="common">Valley fever fungus</name>
    <dbReference type="NCBI Taxonomy" id="443226"/>
    <lineage>
        <taxon>Eukaryota</taxon>
        <taxon>Fungi</taxon>
        <taxon>Dikarya</taxon>
        <taxon>Ascomycota</taxon>
        <taxon>Pezizomycotina</taxon>
        <taxon>Eurotiomycetes</taxon>
        <taxon>Eurotiomycetidae</taxon>
        <taxon>Onygenales</taxon>
        <taxon>Onygenaceae</taxon>
        <taxon>Coccidioides</taxon>
    </lineage>
</organism>
<dbReference type="Proteomes" id="UP000002497">
    <property type="component" value="Unassembled WGS sequence"/>
</dbReference>
<feature type="compositionally biased region" description="Polar residues" evidence="1">
    <location>
        <begin position="104"/>
        <end position="118"/>
    </location>
</feature>
<evidence type="ECO:0000256" key="1">
    <source>
        <dbReference type="SAM" id="MobiDB-lite"/>
    </source>
</evidence>
<evidence type="ECO:0000313" key="2">
    <source>
        <dbReference type="EMBL" id="EFW17748.1"/>
    </source>
</evidence>
<feature type="region of interest" description="Disordered" evidence="1">
    <location>
        <begin position="1"/>
        <end position="53"/>
    </location>
</feature>
<keyword evidence="3" id="KW-1185">Reference proteome</keyword>
<proteinExistence type="predicted"/>
<dbReference type="AlphaFoldDB" id="E9D789"/>
<dbReference type="VEuPathDB" id="FungiDB:D8B26_004902"/>
<evidence type="ECO:0000313" key="3">
    <source>
        <dbReference type="Proteomes" id="UP000002497"/>
    </source>
</evidence>
<reference evidence="3" key="2">
    <citation type="submission" date="2010-03" db="EMBL/GenBank/DDBJ databases">
        <title>The genome sequence of Coccidioides posadasii strain Silveira.</title>
        <authorList>
            <consortium name="The Broad Institute Genome Sequencing Center for Infectious Disease"/>
            <person name="Neafsey D."/>
            <person name="Orbach M."/>
            <person name="Henn M.R."/>
            <person name="Cole G.T."/>
            <person name="Galgiani J."/>
            <person name="Gardner M.J."/>
            <person name="Kirkland T.N."/>
            <person name="Taylor J.W."/>
            <person name="Young S.K."/>
            <person name="Zeng Q."/>
            <person name="Koehrsen M."/>
            <person name="Alvarado L."/>
            <person name="Berlin A."/>
            <person name="Borenstein D."/>
            <person name="Chapman S.B."/>
            <person name="Chen Z."/>
            <person name="Engels R."/>
            <person name="Freedman E."/>
            <person name="Gellesch M."/>
            <person name="Goldberg J."/>
            <person name="Griggs A."/>
            <person name="Gujja S."/>
            <person name="Heilman E."/>
            <person name="Heiman D."/>
            <person name="Howarth C."/>
            <person name="Jen D."/>
            <person name="Larson L."/>
            <person name="Mehta T."/>
            <person name="Neiman D."/>
            <person name="Park D."/>
            <person name="Pearson M."/>
            <person name="Richards J."/>
            <person name="Roberts A."/>
            <person name="Saif S."/>
            <person name="Shea T."/>
            <person name="Shenoy N."/>
            <person name="Sisk P."/>
            <person name="Stolte C."/>
            <person name="Sykes S."/>
            <person name="Walk T."/>
            <person name="White J."/>
            <person name="Yandava C."/>
            <person name="Haas B."/>
            <person name="Nusbaum C."/>
            <person name="Birren B."/>
        </authorList>
    </citation>
    <scope>NUCLEOTIDE SEQUENCE [LARGE SCALE GENOMIC DNA]</scope>
    <source>
        <strain evidence="3">RMSCC 757 / Silveira</strain>
    </source>
</reference>
<gene>
    <name evidence="2" type="ORF">CPSG_05385</name>
</gene>
<reference evidence="3" key="1">
    <citation type="journal article" date="2010" name="Genome Res.">
        <title>Population genomic sequencing of Coccidioides fungi reveals recent hybridization and transposon control.</title>
        <authorList>
            <person name="Neafsey D.E."/>
            <person name="Barker B.M."/>
            <person name="Sharpton T.J."/>
            <person name="Stajich J.E."/>
            <person name="Park D.J."/>
            <person name="Whiston E."/>
            <person name="Hung C.-Y."/>
            <person name="McMahan C."/>
            <person name="White J."/>
            <person name="Sykes S."/>
            <person name="Heiman D."/>
            <person name="Young S."/>
            <person name="Zeng Q."/>
            <person name="Abouelleil A."/>
            <person name="Aftuck L."/>
            <person name="Bessette D."/>
            <person name="Brown A."/>
            <person name="FitzGerald M."/>
            <person name="Lui A."/>
            <person name="Macdonald J.P."/>
            <person name="Priest M."/>
            <person name="Orbach M.J."/>
            <person name="Galgiani J.N."/>
            <person name="Kirkland T.N."/>
            <person name="Cole G.T."/>
            <person name="Birren B.W."/>
            <person name="Henn M.R."/>
            <person name="Taylor J.W."/>
            <person name="Rounsley S.D."/>
        </authorList>
    </citation>
    <scope>NUCLEOTIDE SEQUENCE [LARGE SCALE GENOMIC DNA]</scope>
    <source>
        <strain evidence="3">RMSCC 757 / Silveira</strain>
    </source>
</reference>
<accession>E9D789</accession>
<name>E9D789_COCPS</name>
<protein>
    <submittedName>
        <fullName evidence="2">Predicted protein</fullName>
    </submittedName>
</protein>
<dbReference type="HOGENOM" id="CLU_2072936_0_0_1"/>
<sequence>MSRASGKKARDMGNRMEHVKSHEMSNDRNRHGDAKPIQQDINPENRDGDNMEQLPPALDRWLRESRHEQPYIPFAAMRNTDDKGSTPYTPAEEESLIIGGSSETHGLSTELVTGRKST</sequence>